<evidence type="ECO:0000313" key="1">
    <source>
        <dbReference type="EMBL" id="MFF4775481.1"/>
    </source>
</evidence>
<organism evidence="1 2">
    <name type="scientific">Microtetraspora fusca</name>
    <dbReference type="NCBI Taxonomy" id="1997"/>
    <lineage>
        <taxon>Bacteria</taxon>
        <taxon>Bacillati</taxon>
        <taxon>Actinomycetota</taxon>
        <taxon>Actinomycetes</taxon>
        <taxon>Streptosporangiales</taxon>
        <taxon>Streptosporangiaceae</taxon>
        <taxon>Microtetraspora</taxon>
    </lineage>
</organism>
<dbReference type="InterPro" id="IPR011033">
    <property type="entry name" value="PRC_barrel-like_sf"/>
</dbReference>
<sequence length="118" mass="13401">MTLDLWTYRDSLDRTGQDLDVSGYDVEATDGKIGSVDDATYEVGESYLVVDTGPWIFGKKVMLPAGVITLIDPQEKKVFVSRTKQEIKNAPEFDEAAYKEPTYRERLGDYYGRFPYAL</sequence>
<keyword evidence="2" id="KW-1185">Reference proteome</keyword>
<dbReference type="RefSeq" id="WP_387343706.1">
    <property type="nucleotide sequence ID" value="NZ_JBIAXI010000013.1"/>
</dbReference>
<evidence type="ECO:0000313" key="2">
    <source>
        <dbReference type="Proteomes" id="UP001602119"/>
    </source>
</evidence>
<dbReference type="InterPro" id="IPR014747">
    <property type="entry name" value="Bac_photo_RC_H_C"/>
</dbReference>
<reference evidence="1 2" key="1">
    <citation type="submission" date="2024-10" db="EMBL/GenBank/DDBJ databases">
        <title>The Natural Products Discovery Center: Release of the First 8490 Sequenced Strains for Exploring Actinobacteria Biosynthetic Diversity.</title>
        <authorList>
            <person name="Kalkreuter E."/>
            <person name="Kautsar S.A."/>
            <person name="Yang D."/>
            <person name="Bader C.D."/>
            <person name="Teijaro C.N."/>
            <person name="Fluegel L."/>
            <person name="Davis C.M."/>
            <person name="Simpson J.R."/>
            <person name="Lauterbach L."/>
            <person name="Steele A.D."/>
            <person name="Gui C."/>
            <person name="Meng S."/>
            <person name="Li G."/>
            <person name="Viehrig K."/>
            <person name="Ye F."/>
            <person name="Su P."/>
            <person name="Kiefer A.F."/>
            <person name="Nichols A."/>
            <person name="Cepeda A.J."/>
            <person name="Yan W."/>
            <person name="Fan B."/>
            <person name="Jiang Y."/>
            <person name="Adhikari A."/>
            <person name="Zheng C.-J."/>
            <person name="Schuster L."/>
            <person name="Cowan T.M."/>
            <person name="Smanski M.J."/>
            <person name="Chevrette M.G."/>
            <person name="De Carvalho L.P.S."/>
            <person name="Shen B."/>
        </authorList>
    </citation>
    <scope>NUCLEOTIDE SEQUENCE [LARGE SCALE GENOMIC DNA]</scope>
    <source>
        <strain evidence="1 2">NPDC001281</strain>
    </source>
</reference>
<name>A0ABW6V843_MICFU</name>
<gene>
    <name evidence="1" type="ORF">ACFY05_21750</name>
</gene>
<protein>
    <submittedName>
        <fullName evidence="1">PRC-barrel domain containing protein</fullName>
    </submittedName>
</protein>
<accession>A0ABW6V843</accession>
<dbReference type="SUPFAM" id="SSF50346">
    <property type="entry name" value="PRC-barrel domain"/>
    <property type="match status" value="1"/>
</dbReference>
<dbReference type="Proteomes" id="UP001602119">
    <property type="component" value="Unassembled WGS sequence"/>
</dbReference>
<proteinExistence type="predicted"/>
<dbReference type="Gene3D" id="3.90.50.10">
    <property type="entry name" value="Photosynthetic Reaction Center, subunit H, domain 2"/>
    <property type="match status" value="1"/>
</dbReference>
<dbReference type="EMBL" id="JBIAXI010000013">
    <property type="protein sequence ID" value="MFF4775481.1"/>
    <property type="molecule type" value="Genomic_DNA"/>
</dbReference>
<comment type="caution">
    <text evidence="1">The sequence shown here is derived from an EMBL/GenBank/DDBJ whole genome shotgun (WGS) entry which is preliminary data.</text>
</comment>